<evidence type="ECO:0000256" key="2">
    <source>
        <dbReference type="ARBA" id="ARBA00022645"/>
    </source>
</evidence>
<dbReference type="InterPro" id="IPR029058">
    <property type="entry name" value="AB_hydrolase_fold"/>
</dbReference>
<comment type="similarity">
    <text evidence="1 6">Belongs to the peptidase S10 family.</text>
</comment>
<dbReference type="GO" id="GO:0006508">
    <property type="term" value="P:proteolysis"/>
    <property type="evidence" value="ECO:0007669"/>
    <property type="project" value="UniProtKB-KW"/>
</dbReference>
<feature type="chain" id="PRO_5005141268" description="Carboxypeptidase" evidence="6">
    <location>
        <begin position="21"/>
        <end position="615"/>
    </location>
</feature>
<dbReference type="Proteomes" id="UP000012174">
    <property type="component" value="Unassembled WGS sequence"/>
</dbReference>
<evidence type="ECO:0000256" key="4">
    <source>
        <dbReference type="ARBA" id="ARBA00022801"/>
    </source>
</evidence>
<keyword evidence="8" id="KW-1133">Transmembrane helix</keyword>
<keyword evidence="2 6" id="KW-0121">Carboxypeptidase</keyword>
<accession>M7SK75</accession>
<proteinExistence type="inferred from homology"/>
<dbReference type="PROSITE" id="PS00560">
    <property type="entry name" value="CARBOXYPEPT_SER_HIS"/>
    <property type="match status" value="1"/>
</dbReference>
<keyword evidence="5" id="KW-0325">Glycoprotein</keyword>
<dbReference type="InterPro" id="IPR001563">
    <property type="entry name" value="Peptidase_S10"/>
</dbReference>
<keyword evidence="4 6" id="KW-0378">Hydrolase</keyword>
<dbReference type="SUPFAM" id="SSF53474">
    <property type="entry name" value="alpha/beta-Hydrolases"/>
    <property type="match status" value="1"/>
</dbReference>
<evidence type="ECO:0000313" key="10">
    <source>
        <dbReference type="Proteomes" id="UP000012174"/>
    </source>
</evidence>
<feature type="signal peptide" evidence="6">
    <location>
        <begin position="1"/>
        <end position="20"/>
    </location>
</feature>
<evidence type="ECO:0000256" key="7">
    <source>
        <dbReference type="SAM" id="MobiDB-lite"/>
    </source>
</evidence>
<dbReference type="eggNOG" id="KOG1282">
    <property type="taxonomic scope" value="Eukaryota"/>
</dbReference>
<feature type="transmembrane region" description="Helical" evidence="8">
    <location>
        <begin position="593"/>
        <end position="614"/>
    </location>
</feature>
<dbReference type="EMBL" id="KB707017">
    <property type="protein sequence ID" value="EMR64738.1"/>
    <property type="molecule type" value="Genomic_DNA"/>
</dbReference>
<evidence type="ECO:0000256" key="5">
    <source>
        <dbReference type="ARBA" id="ARBA00023180"/>
    </source>
</evidence>
<reference evidence="10" key="1">
    <citation type="journal article" date="2013" name="Genome Announc.">
        <title>Draft genome sequence of the grapevine dieback fungus Eutypa lata UCR-EL1.</title>
        <authorList>
            <person name="Blanco-Ulate B."/>
            <person name="Rolshausen P.E."/>
            <person name="Cantu D."/>
        </authorList>
    </citation>
    <scope>NUCLEOTIDE SEQUENCE [LARGE SCALE GENOMIC DNA]</scope>
    <source>
        <strain evidence="10">UCR-EL1</strain>
    </source>
</reference>
<dbReference type="GO" id="GO:0004185">
    <property type="term" value="F:serine-type carboxypeptidase activity"/>
    <property type="evidence" value="ECO:0007669"/>
    <property type="project" value="UniProtKB-UniRule"/>
</dbReference>
<protein>
    <recommendedName>
        <fullName evidence="6">Carboxypeptidase</fullName>
        <ecNumber evidence="6">3.4.16.-</ecNumber>
    </recommendedName>
</protein>
<keyword evidence="3 6" id="KW-0645">Protease</keyword>
<keyword evidence="10" id="KW-1185">Reference proteome</keyword>
<keyword evidence="8" id="KW-0472">Membrane</keyword>
<dbReference type="HOGENOM" id="CLU_008523_12_3_1"/>
<dbReference type="InterPro" id="IPR033124">
    <property type="entry name" value="Ser_caboxypep_his_AS"/>
</dbReference>
<dbReference type="MEROPS" id="S10.014"/>
<dbReference type="PANTHER" id="PTHR11802">
    <property type="entry name" value="SERINE PROTEASE FAMILY S10 SERINE CARBOXYPEPTIDASE"/>
    <property type="match status" value="1"/>
</dbReference>
<dbReference type="Pfam" id="PF00450">
    <property type="entry name" value="Peptidase_S10"/>
    <property type="match status" value="1"/>
</dbReference>
<keyword evidence="8" id="KW-0812">Transmembrane</keyword>
<gene>
    <name evidence="9" type="ORF">UCREL1_8304</name>
</gene>
<dbReference type="OrthoDB" id="443318at2759"/>
<dbReference type="OMA" id="WSWHRIT"/>
<evidence type="ECO:0000313" key="9">
    <source>
        <dbReference type="EMBL" id="EMR64738.1"/>
    </source>
</evidence>
<dbReference type="InterPro" id="IPR018202">
    <property type="entry name" value="Ser_caboxypep_ser_AS"/>
</dbReference>
<evidence type="ECO:0000256" key="8">
    <source>
        <dbReference type="SAM" id="Phobius"/>
    </source>
</evidence>
<name>M7SK75_EUTLA</name>
<dbReference type="Gene3D" id="3.40.50.1820">
    <property type="entry name" value="alpha/beta hydrolase"/>
    <property type="match status" value="1"/>
</dbReference>
<organism evidence="9 10">
    <name type="scientific">Eutypa lata (strain UCR-EL1)</name>
    <name type="common">Grapevine dieback disease fungus</name>
    <name type="synonym">Eutypa armeniacae</name>
    <dbReference type="NCBI Taxonomy" id="1287681"/>
    <lineage>
        <taxon>Eukaryota</taxon>
        <taxon>Fungi</taxon>
        <taxon>Dikarya</taxon>
        <taxon>Ascomycota</taxon>
        <taxon>Pezizomycotina</taxon>
        <taxon>Sordariomycetes</taxon>
        <taxon>Xylariomycetidae</taxon>
        <taxon>Xylariales</taxon>
        <taxon>Diatrypaceae</taxon>
        <taxon>Eutypa</taxon>
    </lineage>
</organism>
<dbReference type="KEGG" id="ela:UCREL1_8304"/>
<evidence type="ECO:0000256" key="6">
    <source>
        <dbReference type="RuleBase" id="RU361156"/>
    </source>
</evidence>
<dbReference type="EC" id="3.4.16.-" evidence="6"/>
<dbReference type="PROSITE" id="PS00131">
    <property type="entry name" value="CARBOXYPEPT_SER_SER"/>
    <property type="match status" value="1"/>
</dbReference>
<evidence type="ECO:0000256" key="1">
    <source>
        <dbReference type="ARBA" id="ARBA00009431"/>
    </source>
</evidence>
<sequence>MMRSLSAAVKLLAAATAVSAEGLSKVASGPFGHMQRFQDLHHERQLQAHNYAVARDRVEERQAKEPRFLNNQTEKFAVDSDELPDIDFDLGESYSGLLPIGSSSNDSSSPELFFWFFPSADENVGKEIVVWFTGGPGCSSMSGLFEENGPVTWMPGTYKPIENQWSWHKLSNVVWIEQPVGTGYTTGEPTAENEFDVAEQFRGFWKNFVDTFALQGYSVYITGESYGGMYCPYIASGMLEQDDTEYFNVSGMLIYDGIYNGDPVSADVAAVPFVEYWDGLFPFNDSFREDLHQRHVDCGYADYLEKYLVFPPSGPQPVDDLPGVNASTGNYQEGCDLLNDVYSKALTLNPCFNIYQVGAGCPIPYDPLGFAGASYYIPDGAPPIYFNRSEVKAALHAPADADWDMCKDGVFPSGDNSDPSSQVALPRVIEGTGNVMLVHGALDMVLIANGTMLAIQNMTWGGAQGFQERPSDPVFVPYHADPDQGSAAGAGVFGTAHTERGLTWAFVTLSGHMVPANQPSVAYRQLEVLLGRVANLQSTAPFTTDADKTPQPDPATLGGGTAPQTWASGSGADVLGSEKGTTTPEGGAARSGVVAMAAAAIPLVVMALQWVSFLA</sequence>
<dbReference type="AlphaFoldDB" id="M7SK75"/>
<dbReference type="PANTHER" id="PTHR11802:SF479">
    <property type="entry name" value="CARBOXYPEPTIDASE"/>
    <property type="match status" value="1"/>
</dbReference>
<dbReference type="PRINTS" id="PR00724">
    <property type="entry name" value="CRBOXYPTASEC"/>
</dbReference>
<feature type="region of interest" description="Disordered" evidence="7">
    <location>
        <begin position="541"/>
        <end position="588"/>
    </location>
</feature>
<evidence type="ECO:0000256" key="3">
    <source>
        <dbReference type="ARBA" id="ARBA00022670"/>
    </source>
</evidence>
<keyword evidence="6" id="KW-0732">Signal</keyword>